<organism evidence="1 2">
    <name type="scientific">Thelonectria olida</name>
    <dbReference type="NCBI Taxonomy" id="1576542"/>
    <lineage>
        <taxon>Eukaryota</taxon>
        <taxon>Fungi</taxon>
        <taxon>Dikarya</taxon>
        <taxon>Ascomycota</taxon>
        <taxon>Pezizomycotina</taxon>
        <taxon>Sordariomycetes</taxon>
        <taxon>Hypocreomycetidae</taxon>
        <taxon>Hypocreales</taxon>
        <taxon>Nectriaceae</taxon>
        <taxon>Thelonectria</taxon>
    </lineage>
</organism>
<comment type="caution">
    <text evidence="1">The sequence shown here is derived from an EMBL/GenBank/DDBJ whole genome shotgun (WGS) entry which is preliminary data.</text>
</comment>
<protein>
    <submittedName>
        <fullName evidence="1">Uncharacterized protein</fullName>
    </submittedName>
</protein>
<dbReference type="EMBL" id="JAGPYM010000047">
    <property type="protein sequence ID" value="KAH6872036.1"/>
    <property type="molecule type" value="Genomic_DNA"/>
</dbReference>
<evidence type="ECO:0000313" key="2">
    <source>
        <dbReference type="Proteomes" id="UP000777438"/>
    </source>
</evidence>
<gene>
    <name evidence="1" type="ORF">B0T10DRAFT_416614</name>
</gene>
<dbReference type="OrthoDB" id="5093701at2759"/>
<proteinExistence type="predicted"/>
<dbReference type="AlphaFoldDB" id="A0A9P9AFA1"/>
<keyword evidence="2" id="KW-1185">Reference proteome</keyword>
<name>A0A9P9AFA1_9HYPO</name>
<reference evidence="1 2" key="1">
    <citation type="journal article" date="2021" name="Nat. Commun.">
        <title>Genetic determinants of endophytism in the Arabidopsis root mycobiome.</title>
        <authorList>
            <person name="Mesny F."/>
            <person name="Miyauchi S."/>
            <person name="Thiergart T."/>
            <person name="Pickel B."/>
            <person name="Atanasova L."/>
            <person name="Karlsson M."/>
            <person name="Huettel B."/>
            <person name="Barry K.W."/>
            <person name="Haridas S."/>
            <person name="Chen C."/>
            <person name="Bauer D."/>
            <person name="Andreopoulos W."/>
            <person name="Pangilinan J."/>
            <person name="LaButti K."/>
            <person name="Riley R."/>
            <person name="Lipzen A."/>
            <person name="Clum A."/>
            <person name="Drula E."/>
            <person name="Henrissat B."/>
            <person name="Kohler A."/>
            <person name="Grigoriev I.V."/>
            <person name="Martin F.M."/>
            <person name="Hacquard S."/>
        </authorList>
    </citation>
    <scope>NUCLEOTIDE SEQUENCE [LARGE SCALE GENOMIC DNA]</scope>
    <source>
        <strain evidence="1 2">MPI-CAGE-CH-0241</strain>
    </source>
</reference>
<sequence length="107" mass="12010">FPNIKPALVVGVCEVIPCSPTGEEIVFWDFFISDGVIQYDLGWRMPDCLVHQDALIDSRKPNSEICGTLAQSKEIRFRKQLARNLINRLDLLVSQSNPSLNAYSISS</sequence>
<dbReference type="Proteomes" id="UP000777438">
    <property type="component" value="Unassembled WGS sequence"/>
</dbReference>
<feature type="non-terminal residue" evidence="1">
    <location>
        <position position="1"/>
    </location>
</feature>
<evidence type="ECO:0000313" key="1">
    <source>
        <dbReference type="EMBL" id="KAH6872036.1"/>
    </source>
</evidence>
<accession>A0A9P9AFA1</accession>